<reference evidence="1 2" key="1">
    <citation type="submission" date="2007-09" db="EMBL/GenBank/DDBJ databases">
        <title>Draft genome sequence of Peptostreptococcus micros (ATCC 33270).</title>
        <authorList>
            <person name="Sudarsanam P."/>
            <person name="Ley R."/>
            <person name="Guruge J."/>
            <person name="Turnbaugh P.J."/>
            <person name="Mahowald M."/>
            <person name="Liep D."/>
            <person name="Gordon J."/>
        </authorList>
    </citation>
    <scope>NUCLEOTIDE SEQUENCE [LARGE SCALE GENOMIC DNA]</scope>
    <source>
        <strain evidence="1 2">ATCC 33270</strain>
    </source>
</reference>
<reference evidence="1 2" key="2">
    <citation type="submission" date="2007-09" db="EMBL/GenBank/DDBJ databases">
        <authorList>
            <person name="Fulton L."/>
            <person name="Clifton S."/>
            <person name="Fulton B."/>
            <person name="Xu J."/>
            <person name="Minx P."/>
            <person name="Pepin K.H."/>
            <person name="Johnson M."/>
            <person name="Thiruvilangam P."/>
            <person name="Bhonagiri V."/>
            <person name="Nash W.E."/>
            <person name="Mardis E.R."/>
            <person name="Wilson R.K."/>
        </authorList>
    </citation>
    <scope>NUCLEOTIDE SEQUENCE [LARGE SCALE GENOMIC DNA]</scope>
    <source>
        <strain evidence="1 2">ATCC 33270</strain>
    </source>
</reference>
<dbReference type="AlphaFoldDB" id="A8SMA8"/>
<dbReference type="Proteomes" id="UP000003162">
    <property type="component" value="Unassembled WGS sequence"/>
</dbReference>
<gene>
    <name evidence="1" type="ORF">PEPMIC_01259</name>
</gene>
<comment type="caution">
    <text evidence="1">The sequence shown here is derived from an EMBL/GenBank/DDBJ whole genome shotgun (WGS) entry which is preliminary data.</text>
</comment>
<dbReference type="EMBL" id="ABEE02000017">
    <property type="protein sequence ID" value="EDP23454.1"/>
    <property type="molecule type" value="Genomic_DNA"/>
</dbReference>
<dbReference type="HOGENOM" id="CLU_3366395_0_0_9"/>
<accession>A8SMA8</accession>
<proteinExistence type="predicted"/>
<organism evidence="1 2">
    <name type="scientific">Parvimonas micra ATCC 33270</name>
    <dbReference type="NCBI Taxonomy" id="411465"/>
    <lineage>
        <taxon>Bacteria</taxon>
        <taxon>Bacillati</taxon>
        <taxon>Bacillota</taxon>
        <taxon>Tissierellia</taxon>
        <taxon>Tissierellales</taxon>
        <taxon>Peptoniphilaceae</taxon>
        <taxon>Parvimonas</taxon>
    </lineage>
</organism>
<name>A8SMA8_9FIRM</name>
<evidence type="ECO:0000313" key="1">
    <source>
        <dbReference type="EMBL" id="EDP23454.1"/>
    </source>
</evidence>
<sequence>MIYKNIKTTFLIFQLSSFFYKNFDFSYCKNKLIVV</sequence>
<evidence type="ECO:0000313" key="2">
    <source>
        <dbReference type="Proteomes" id="UP000003162"/>
    </source>
</evidence>
<protein>
    <submittedName>
        <fullName evidence="1">Uncharacterized protein</fullName>
    </submittedName>
</protein>